<protein>
    <submittedName>
        <fullName evidence="1">Uncharacterized protein</fullName>
    </submittedName>
</protein>
<organism evidence="1 2">
    <name type="scientific">Ruegeria denitrificans</name>
    <dbReference type="NCBI Taxonomy" id="1715692"/>
    <lineage>
        <taxon>Bacteria</taxon>
        <taxon>Pseudomonadati</taxon>
        <taxon>Pseudomonadota</taxon>
        <taxon>Alphaproteobacteria</taxon>
        <taxon>Rhodobacterales</taxon>
        <taxon>Roseobacteraceae</taxon>
        <taxon>Ruegeria</taxon>
    </lineage>
</organism>
<dbReference type="EMBL" id="CYUD01000008">
    <property type="protein sequence ID" value="CUK06446.1"/>
    <property type="molecule type" value="Genomic_DNA"/>
</dbReference>
<proteinExistence type="predicted"/>
<dbReference type="Proteomes" id="UP000051260">
    <property type="component" value="Unassembled WGS sequence"/>
</dbReference>
<name>A0A0P1IDB4_9RHOB</name>
<keyword evidence="2" id="KW-1185">Reference proteome</keyword>
<gene>
    <name evidence="1" type="ORF">RUE5091_02842</name>
</gene>
<reference evidence="2" key="1">
    <citation type="submission" date="2015-09" db="EMBL/GenBank/DDBJ databases">
        <authorList>
            <person name="Rodrigo-Torres L."/>
            <person name="Arahal D.R."/>
        </authorList>
    </citation>
    <scope>NUCLEOTIDE SEQUENCE [LARGE SCALE GENOMIC DNA]</scope>
    <source>
        <strain evidence="2">CECT 5091</strain>
    </source>
</reference>
<accession>A0A0P1IDB4</accession>
<evidence type="ECO:0000313" key="2">
    <source>
        <dbReference type="Proteomes" id="UP000051260"/>
    </source>
</evidence>
<evidence type="ECO:0000313" key="1">
    <source>
        <dbReference type="EMBL" id="CUK06446.1"/>
    </source>
</evidence>
<sequence length="50" mass="5598">MIGAEPLVPRHFRIAVVALVIAVMKPVQADKSIEQLLQKPLIHILGFQHM</sequence>
<dbReference type="AlphaFoldDB" id="A0A0P1IDB4"/>